<sequence>MQENRKCNACSLSSSRIVTMHCRAECMFVNNGSTALPGQPVCAFHSSVQIHHQLERDLSRVRIKALACLLLLLAVAGVLCMIGPTLVRCCGPWHENASQGRRTEHGTRCTTRSTRSLFMSSRG</sequence>
<feature type="transmembrane region" description="Helical" evidence="1">
    <location>
        <begin position="65"/>
        <end position="87"/>
    </location>
</feature>
<keyword evidence="1" id="KW-0812">Transmembrane</keyword>
<evidence type="ECO:0000313" key="2">
    <source>
        <dbReference type="EMBL" id="KAF2152425.1"/>
    </source>
</evidence>
<keyword evidence="1" id="KW-0472">Membrane</keyword>
<dbReference type="EMBL" id="ML996086">
    <property type="protein sequence ID" value="KAF2152425.1"/>
    <property type="molecule type" value="Genomic_DNA"/>
</dbReference>
<organism evidence="2 3">
    <name type="scientific">Myriangium duriaei CBS 260.36</name>
    <dbReference type="NCBI Taxonomy" id="1168546"/>
    <lineage>
        <taxon>Eukaryota</taxon>
        <taxon>Fungi</taxon>
        <taxon>Dikarya</taxon>
        <taxon>Ascomycota</taxon>
        <taxon>Pezizomycotina</taxon>
        <taxon>Dothideomycetes</taxon>
        <taxon>Dothideomycetidae</taxon>
        <taxon>Myriangiales</taxon>
        <taxon>Myriangiaceae</taxon>
        <taxon>Myriangium</taxon>
    </lineage>
</organism>
<protein>
    <submittedName>
        <fullName evidence="2">Uncharacterized protein</fullName>
    </submittedName>
</protein>
<reference evidence="2" key="1">
    <citation type="journal article" date="2020" name="Stud. Mycol.">
        <title>101 Dothideomycetes genomes: a test case for predicting lifestyles and emergence of pathogens.</title>
        <authorList>
            <person name="Haridas S."/>
            <person name="Albert R."/>
            <person name="Binder M."/>
            <person name="Bloem J."/>
            <person name="Labutti K."/>
            <person name="Salamov A."/>
            <person name="Andreopoulos B."/>
            <person name="Baker S."/>
            <person name="Barry K."/>
            <person name="Bills G."/>
            <person name="Bluhm B."/>
            <person name="Cannon C."/>
            <person name="Castanera R."/>
            <person name="Culley D."/>
            <person name="Daum C."/>
            <person name="Ezra D."/>
            <person name="Gonzalez J."/>
            <person name="Henrissat B."/>
            <person name="Kuo A."/>
            <person name="Liang C."/>
            <person name="Lipzen A."/>
            <person name="Lutzoni F."/>
            <person name="Magnuson J."/>
            <person name="Mondo S."/>
            <person name="Nolan M."/>
            <person name="Ohm R."/>
            <person name="Pangilinan J."/>
            <person name="Park H.-J."/>
            <person name="Ramirez L."/>
            <person name="Alfaro M."/>
            <person name="Sun H."/>
            <person name="Tritt A."/>
            <person name="Yoshinaga Y."/>
            <person name="Zwiers L.-H."/>
            <person name="Turgeon B."/>
            <person name="Goodwin S."/>
            <person name="Spatafora J."/>
            <person name="Crous P."/>
            <person name="Grigoriev I."/>
        </authorList>
    </citation>
    <scope>NUCLEOTIDE SEQUENCE</scope>
    <source>
        <strain evidence="2">CBS 260.36</strain>
    </source>
</reference>
<accession>A0A9P4J377</accession>
<evidence type="ECO:0000256" key="1">
    <source>
        <dbReference type="SAM" id="Phobius"/>
    </source>
</evidence>
<keyword evidence="1" id="KW-1133">Transmembrane helix</keyword>
<dbReference type="Proteomes" id="UP000799439">
    <property type="component" value="Unassembled WGS sequence"/>
</dbReference>
<comment type="caution">
    <text evidence="2">The sequence shown here is derived from an EMBL/GenBank/DDBJ whole genome shotgun (WGS) entry which is preliminary data.</text>
</comment>
<evidence type="ECO:0000313" key="3">
    <source>
        <dbReference type="Proteomes" id="UP000799439"/>
    </source>
</evidence>
<gene>
    <name evidence="2" type="ORF">K461DRAFT_146627</name>
</gene>
<keyword evidence="3" id="KW-1185">Reference proteome</keyword>
<name>A0A9P4J377_9PEZI</name>
<proteinExistence type="predicted"/>
<dbReference type="AlphaFoldDB" id="A0A9P4J377"/>